<dbReference type="PANTHER" id="PTHR42933">
    <property type="entry name" value="SLR6095 PROTEIN"/>
    <property type="match status" value="1"/>
</dbReference>
<dbReference type="GO" id="GO:0009307">
    <property type="term" value="P:DNA restriction-modification system"/>
    <property type="evidence" value="ECO:0007669"/>
    <property type="project" value="UniProtKB-KW"/>
</dbReference>
<dbReference type="EC" id="2.1.1.72" evidence="2"/>
<evidence type="ECO:0000256" key="6">
    <source>
        <dbReference type="ARBA" id="ARBA00022747"/>
    </source>
</evidence>
<keyword evidence="12" id="KW-1185">Reference proteome</keyword>
<dbReference type="Gene3D" id="3.90.220.20">
    <property type="entry name" value="DNA methylase specificity domains"/>
    <property type="match status" value="2"/>
</dbReference>
<dbReference type="Gene3D" id="1.20.1260.30">
    <property type="match status" value="1"/>
</dbReference>
<comment type="similarity">
    <text evidence="1">Belongs to the type-I restriction system S methylase family.</text>
</comment>
<keyword evidence="4" id="KW-0808">Transferase</keyword>
<evidence type="ECO:0000256" key="1">
    <source>
        <dbReference type="ARBA" id="ARBA00010923"/>
    </source>
</evidence>
<evidence type="ECO:0000256" key="8">
    <source>
        <dbReference type="ARBA" id="ARBA00047942"/>
    </source>
</evidence>
<dbReference type="Proteomes" id="UP000240325">
    <property type="component" value="Segment"/>
</dbReference>
<evidence type="ECO:0000313" key="12">
    <source>
        <dbReference type="Proteomes" id="UP000240325"/>
    </source>
</evidence>
<evidence type="ECO:0000256" key="3">
    <source>
        <dbReference type="ARBA" id="ARBA00022603"/>
    </source>
</evidence>
<evidence type="ECO:0000256" key="5">
    <source>
        <dbReference type="ARBA" id="ARBA00022691"/>
    </source>
</evidence>
<dbReference type="InterPro" id="IPR002052">
    <property type="entry name" value="DNA_methylase_N6_adenine_CS"/>
</dbReference>
<dbReference type="PRINTS" id="PR00507">
    <property type="entry name" value="N12N6MTFRASE"/>
</dbReference>
<proteinExistence type="inferred from homology"/>
<evidence type="ECO:0000256" key="4">
    <source>
        <dbReference type="ARBA" id="ARBA00022679"/>
    </source>
</evidence>
<dbReference type="GO" id="GO:0003677">
    <property type="term" value="F:DNA binding"/>
    <property type="evidence" value="ECO:0007669"/>
    <property type="project" value="UniProtKB-KW"/>
</dbReference>
<dbReference type="Pfam" id="PF01420">
    <property type="entry name" value="Methylase_S"/>
    <property type="match status" value="2"/>
</dbReference>
<dbReference type="InterPro" id="IPR029063">
    <property type="entry name" value="SAM-dependent_MTases_sf"/>
</dbReference>
<reference evidence="11" key="1">
    <citation type="journal article" date="2017" name="Elife">
        <title>The kinetoplastid-infecting Bodo saltans virus (BsV), a window into the most abundant giant viruses in the sea.</title>
        <authorList>
            <person name="Deeg C.M."/>
            <person name="Chow C.-E.T."/>
            <person name="Suttle C.A."/>
        </authorList>
    </citation>
    <scope>NUCLEOTIDE SEQUENCE</scope>
    <source>
        <strain evidence="11">NG1</strain>
    </source>
</reference>
<keyword evidence="6" id="KW-0680">Restriction system</keyword>
<dbReference type="InterPro" id="IPR044946">
    <property type="entry name" value="Restrct_endonuc_typeI_TRD_sf"/>
</dbReference>
<keyword evidence="5" id="KW-0949">S-adenosyl-L-methionine</keyword>
<dbReference type="Pfam" id="PF01170">
    <property type="entry name" value="UPF0020"/>
    <property type="match status" value="1"/>
</dbReference>
<dbReference type="GO" id="GO:0009007">
    <property type="term" value="F:site-specific DNA-methyltransferase (adenine-specific) activity"/>
    <property type="evidence" value="ECO:0007669"/>
    <property type="project" value="UniProtKB-EC"/>
</dbReference>
<comment type="catalytic activity">
    <reaction evidence="8">
        <text>a 2'-deoxyadenosine in DNA + S-adenosyl-L-methionine = an N(6)-methyl-2'-deoxyadenosine in DNA + S-adenosyl-L-homocysteine + H(+)</text>
        <dbReference type="Rhea" id="RHEA:15197"/>
        <dbReference type="Rhea" id="RHEA-COMP:12418"/>
        <dbReference type="Rhea" id="RHEA-COMP:12419"/>
        <dbReference type="ChEBI" id="CHEBI:15378"/>
        <dbReference type="ChEBI" id="CHEBI:57856"/>
        <dbReference type="ChEBI" id="CHEBI:59789"/>
        <dbReference type="ChEBI" id="CHEBI:90615"/>
        <dbReference type="ChEBI" id="CHEBI:90616"/>
        <dbReference type="EC" id="2.1.1.72"/>
    </reaction>
</comment>
<feature type="domain" description="Type I restriction modification DNA specificity" evidence="10">
    <location>
        <begin position="676"/>
        <end position="840"/>
    </location>
</feature>
<dbReference type="SUPFAM" id="SSF53335">
    <property type="entry name" value="S-adenosyl-L-methionine-dependent methyltransferases"/>
    <property type="match status" value="1"/>
</dbReference>
<dbReference type="GO" id="GO:0032259">
    <property type="term" value="P:methylation"/>
    <property type="evidence" value="ECO:0007669"/>
    <property type="project" value="UniProtKB-KW"/>
</dbReference>
<sequence length="894" mass="103770">MAHECKLCKKVFKLKTDYDRHVERKTPCVSKDKIIEDCIASSTFIKKNNESIDKIKKFLDFCHDTLRDNEGIIGMDALENISMLIFLKFINDRVRLNQIDLLNIEKYRVDANTCDDKFKKNIKYVKYCQFNNIIEDGKFKVEICEISNIIEFIFKHVLWHHPYTKNIFQDELPSIKTEVTYEQILKRLDKLEWESMDVDIKGVAYEHFLKYEIGSGDDLGQFLTRREVIDYIIASVKPYFKKDSTFIDPFMGTGAFITRAYCEMKKIYANDKTPFTHDIKTKLFSGIEKNQKTCMLALNNCLVSMDMYPINIKCGDSLRNYIKDKYDFVLTNPPYGIKGLSYDNESMFPKEYMGVKKNDYIPIQTKDAVCLAIQASQYYLKNGGYCVMVVPDGKQFNGKEKAMIEMRKKLVEKSNLYQITKLKTGTFLPYTGVETMILFFKNGEKTRNIKFVKLEDDYKTEKIIITVDIEQIKKENYSFNYKLYFDEKNDKHCSVSNKKFGDLFDLILGKTQSSSVINIENGKGKFINKGDYESWQIIDEKQCDTFGNNLFFGTKFNGNGKMPIRFYSGACTYSNLISLVKPKNDNIINIKFYYYYFTTIKSIIEINYAKGAANKSLDIDAFNKYLIPYPSLGIQDKIVNELDLLNDNIITCKKQIDDFRKILKIYIHTVTININEKKSCDDIFNMIIGKNTSDAISDDGIYEFYNGSANSPIGKAKNYSCDNDTPYLLMIKDGGSGEKNYSDKVGLAKIFYVSNKTSFTTSVVALINKYDKNIETKYLYYYLQYSKNYLMDLAKYTTGLGHIGLTNIKNYFIKIPQLEKQKEIIKYCDEIEYIIQAMEQRVKYNEDLMKTIMDNCLIDTKKDNLIFDSIPVSKPISKSIADLYSSDDEDTKFA</sequence>
<evidence type="ECO:0000259" key="9">
    <source>
        <dbReference type="Pfam" id="PF01170"/>
    </source>
</evidence>
<dbReference type="SUPFAM" id="SSF116734">
    <property type="entry name" value="DNA methylase specificity domain"/>
    <property type="match status" value="2"/>
</dbReference>
<feature type="domain" description="Ribosomal RNA large subunit methyltransferase K/L-like methyltransferase" evidence="9">
    <location>
        <begin position="241"/>
        <end position="338"/>
    </location>
</feature>
<dbReference type="EMBL" id="MF782455">
    <property type="protein sequence ID" value="ATZ80866.1"/>
    <property type="molecule type" value="Genomic_DNA"/>
</dbReference>
<gene>
    <name evidence="11" type="ORF">BMW23_0820</name>
</gene>
<evidence type="ECO:0000256" key="7">
    <source>
        <dbReference type="ARBA" id="ARBA00023125"/>
    </source>
</evidence>
<name>A0A2H4UVI2_9VIRU</name>
<protein>
    <recommendedName>
        <fullName evidence="2">site-specific DNA-methyltransferase (adenine-specific)</fullName>
        <ecNumber evidence="2">2.1.1.72</ecNumber>
    </recommendedName>
</protein>
<dbReference type="Gene3D" id="3.40.50.150">
    <property type="entry name" value="Vaccinia Virus protein VP39"/>
    <property type="match status" value="1"/>
</dbReference>
<evidence type="ECO:0000256" key="2">
    <source>
        <dbReference type="ARBA" id="ARBA00011900"/>
    </source>
</evidence>
<evidence type="ECO:0000313" key="11">
    <source>
        <dbReference type="EMBL" id="ATZ80866.1"/>
    </source>
</evidence>
<dbReference type="InterPro" id="IPR038333">
    <property type="entry name" value="T1MK-like_N_sf"/>
</dbReference>
<keyword evidence="7" id="KW-0238">DNA-binding</keyword>
<feature type="domain" description="Type I restriction modification DNA specificity" evidence="10">
    <location>
        <begin position="497"/>
        <end position="656"/>
    </location>
</feature>
<keyword evidence="3 11" id="KW-0489">Methyltransferase</keyword>
<accession>A0A2H4UVI2</accession>
<dbReference type="InterPro" id="IPR000055">
    <property type="entry name" value="Restrct_endonuc_typeI_TRD"/>
</dbReference>
<dbReference type="InterPro" id="IPR000241">
    <property type="entry name" value="RlmKL-like_Mtase"/>
</dbReference>
<evidence type="ECO:0000259" key="10">
    <source>
        <dbReference type="Pfam" id="PF01420"/>
    </source>
</evidence>
<dbReference type="PROSITE" id="PS00092">
    <property type="entry name" value="N6_MTASE"/>
    <property type="match status" value="1"/>
</dbReference>
<dbReference type="CDD" id="cd16961">
    <property type="entry name" value="RMtype1_S_TRD-CR_like"/>
    <property type="match status" value="1"/>
</dbReference>
<dbReference type="PANTHER" id="PTHR42933:SF4">
    <property type="entry name" value="TYPE I RESTRICTION ENZYME ECOKI METHYLASE SUBUNIT"/>
    <property type="match status" value="1"/>
</dbReference>
<organism evidence="11">
    <name type="scientific">Bodo saltans virus</name>
    <dbReference type="NCBI Taxonomy" id="2024608"/>
    <lineage>
        <taxon>Viruses</taxon>
        <taxon>Varidnaviria</taxon>
        <taxon>Bamfordvirae</taxon>
        <taxon>Nucleocytoviricota</taxon>
        <taxon>Megaviricetes</taxon>
        <taxon>Imitervirales</taxon>
        <taxon>Mimiviridae</taxon>
        <taxon>Klosneuvirinae</taxon>
        <taxon>Theiavirus</taxon>
        <taxon>Theiavirus salishense</taxon>
    </lineage>
</organism>
<dbReference type="InterPro" id="IPR051537">
    <property type="entry name" value="DNA_Adenine_Mtase"/>
</dbReference>